<keyword evidence="5" id="KW-0460">Magnesium</keyword>
<dbReference type="AlphaFoldDB" id="A0AAW8HUS7"/>
<feature type="binding site" evidence="5">
    <location>
        <begin position="183"/>
        <end position="186"/>
    </location>
    <ligand>
        <name>substrate</name>
    </ligand>
</feature>
<feature type="binding site" evidence="5">
    <location>
        <position position="205"/>
    </location>
    <ligand>
        <name>substrate</name>
    </ligand>
</feature>
<evidence type="ECO:0000256" key="5">
    <source>
        <dbReference type="PIRSR" id="PIRSR605493-1"/>
    </source>
</evidence>
<accession>A0AAW8HUS7</accession>
<evidence type="ECO:0000313" key="6">
    <source>
        <dbReference type="EMBL" id="MDQ2312158.1"/>
    </source>
</evidence>
<keyword evidence="5" id="KW-0479">Metal-binding</keyword>
<evidence type="ECO:0000313" key="7">
    <source>
        <dbReference type="Proteomes" id="UP001236270"/>
    </source>
</evidence>
<dbReference type="InterPro" id="IPR005493">
    <property type="entry name" value="RraA/RraA-like"/>
</dbReference>
<protein>
    <recommendedName>
        <fullName evidence="2">Putative 4-hydroxy-4-methyl-2-oxoglutarate aldolase</fullName>
    </recommendedName>
    <alternativeName>
        <fullName evidence="3">Regulator of ribonuclease activity homolog</fullName>
    </alternativeName>
    <alternativeName>
        <fullName evidence="4">RraA-like protein</fullName>
    </alternativeName>
</protein>
<dbReference type="PANTHER" id="PTHR33254:SF4">
    <property type="entry name" value="4-HYDROXY-4-METHYL-2-OXOGLUTARATE ALDOLASE 3-RELATED"/>
    <property type="match status" value="1"/>
</dbReference>
<evidence type="ECO:0000256" key="2">
    <source>
        <dbReference type="ARBA" id="ARBA00016549"/>
    </source>
</evidence>
<dbReference type="CDD" id="cd16841">
    <property type="entry name" value="RraA_family"/>
    <property type="match status" value="1"/>
</dbReference>
<dbReference type="Gene3D" id="3.50.30.40">
    <property type="entry name" value="Ribonuclease E inhibitor RraA/RraA-like"/>
    <property type="match status" value="1"/>
</dbReference>
<dbReference type="Pfam" id="PF03737">
    <property type="entry name" value="RraA-like"/>
    <property type="match status" value="1"/>
</dbReference>
<evidence type="ECO:0000256" key="4">
    <source>
        <dbReference type="ARBA" id="ARBA00030169"/>
    </source>
</evidence>
<proteinExistence type="predicted"/>
<dbReference type="PANTHER" id="PTHR33254">
    <property type="entry name" value="4-HYDROXY-4-METHYL-2-OXOGLUTARATE ALDOLASE 3-RELATED"/>
    <property type="match status" value="1"/>
</dbReference>
<dbReference type="GeneID" id="61385029"/>
<organism evidence="6 7">
    <name type="scientific">Pluralibacter gergoviae</name>
    <name type="common">Enterobacter gergoviae</name>
    <dbReference type="NCBI Taxonomy" id="61647"/>
    <lineage>
        <taxon>Bacteria</taxon>
        <taxon>Pseudomonadati</taxon>
        <taxon>Pseudomonadota</taxon>
        <taxon>Gammaproteobacteria</taxon>
        <taxon>Enterobacterales</taxon>
        <taxon>Enterobacteriaceae</taxon>
        <taxon>Pluralibacter</taxon>
    </lineage>
</organism>
<comment type="cofactor">
    <cofactor evidence="1">
        <name>a divalent metal cation</name>
        <dbReference type="ChEBI" id="CHEBI:60240"/>
    </cofactor>
</comment>
<dbReference type="RefSeq" id="WP_197737240.1">
    <property type="nucleotide sequence ID" value="NZ_CBCSIS010000003.1"/>
</dbReference>
<gene>
    <name evidence="6" type="ORF">RBJ30_24140</name>
</gene>
<evidence type="ECO:0000256" key="3">
    <source>
        <dbReference type="ARBA" id="ARBA00029596"/>
    </source>
</evidence>
<dbReference type="InterPro" id="IPR036704">
    <property type="entry name" value="RraA/RraA-like_sf"/>
</dbReference>
<dbReference type="EMBL" id="JAVDNV010000024">
    <property type="protein sequence ID" value="MDQ2312158.1"/>
    <property type="molecule type" value="Genomic_DNA"/>
</dbReference>
<dbReference type="SUPFAM" id="SSF89562">
    <property type="entry name" value="RraA-like"/>
    <property type="match status" value="1"/>
</dbReference>
<evidence type="ECO:0000256" key="1">
    <source>
        <dbReference type="ARBA" id="ARBA00001968"/>
    </source>
</evidence>
<sequence>MQPSGVAPKALPAAERVNIKFRRHHNFITPLYRAFFTVVDKTININNIYKTRLTSRSHASQIKFFLIQVIPDAVVRLSPLMNSVKTTNQSGEKMNIDELIAAAKTLSTPELSDALDYFSLPGVVYGIKPVTVDRAFVGTAWTVRYIPVDNHNPGSVGDFIDQVTPRDAVVIDNAGRTDCTVWGGILSQLAAHRGIAGTVIHGVCRDTAEARDANYPVYALGNFMRTGKDRVQVAETAGVINLGGTRVCHGDIIAADSDGVVVLDIRNAEKVILRAMETSRLENLITDDVLAGMSIKEARQKHHYHTLQRNPLIEEK</sequence>
<feature type="binding site" evidence="5">
    <location>
        <position position="206"/>
    </location>
    <ligand>
        <name>Mg(2+)</name>
        <dbReference type="ChEBI" id="CHEBI:18420"/>
    </ligand>
</feature>
<reference evidence="6" key="1">
    <citation type="submission" date="2023-08" db="EMBL/GenBank/DDBJ databases">
        <title>WGS of pathogenic bacterial species, Los Angeles County Public Health Laboratories.</title>
        <authorList>
            <person name="Garrigues J.M."/>
            <person name="Green N.M."/>
        </authorList>
    </citation>
    <scope>NUCLEOTIDE SEQUENCE</scope>
    <source>
        <strain evidence="6">LACPHL-BACT-2023-00068</strain>
    </source>
</reference>
<dbReference type="Proteomes" id="UP001236270">
    <property type="component" value="Unassembled WGS sequence"/>
</dbReference>
<dbReference type="GO" id="GO:0046872">
    <property type="term" value="F:metal ion binding"/>
    <property type="evidence" value="ECO:0007669"/>
    <property type="project" value="UniProtKB-KW"/>
</dbReference>
<comment type="cofactor">
    <cofactor evidence="5">
        <name>Mg(2+)</name>
        <dbReference type="ChEBI" id="CHEBI:18420"/>
    </cofactor>
</comment>
<comment type="caution">
    <text evidence="6">The sequence shown here is derived from an EMBL/GenBank/DDBJ whole genome shotgun (WGS) entry which is preliminary data.</text>
</comment>
<name>A0AAW8HUS7_PLUGE</name>